<evidence type="ECO:0000256" key="1">
    <source>
        <dbReference type="SAM" id="Phobius"/>
    </source>
</evidence>
<proteinExistence type="predicted"/>
<reference evidence="2 3" key="1">
    <citation type="submission" date="2015-08" db="EMBL/GenBank/DDBJ databases">
        <title>Next Generation Sequencing and Analysis of the Genome of Puccinia sorghi L Schw, the Causal Agent of Maize Common Rust.</title>
        <authorList>
            <person name="Rochi L."/>
            <person name="Burguener G."/>
            <person name="Darino M."/>
            <person name="Turjanski A."/>
            <person name="Kreff E."/>
            <person name="Dieguez M.J."/>
            <person name="Sacco F."/>
        </authorList>
    </citation>
    <scope>NUCLEOTIDE SEQUENCE [LARGE SCALE GENOMIC DNA]</scope>
    <source>
        <strain evidence="2 3">RO10H11247</strain>
    </source>
</reference>
<comment type="caution">
    <text evidence="2">The sequence shown here is derived from an EMBL/GenBank/DDBJ whole genome shotgun (WGS) entry which is preliminary data.</text>
</comment>
<evidence type="ECO:0000313" key="2">
    <source>
        <dbReference type="EMBL" id="KNZ49298.1"/>
    </source>
</evidence>
<keyword evidence="1" id="KW-0812">Transmembrane</keyword>
<organism evidence="2 3">
    <name type="scientific">Puccinia sorghi</name>
    <dbReference type="NCBI Taxonomy" id="27349"/>
    <lineage>
        <taxon>Eukaryota</taxon>
        <taxon>Fungi</taxon>
        <taxon>Dikarya</taxon>
        <taxon>Basidiomycota</taxon>
        <taxon>Pucciniomycotina</taxon>
        <taxon>Pucciniomycetes</taxon>
        <taxon>Pucciniales</taxon>
        <taxon>Pucciniaceae</taxon>
        <taxon>Puccinia</taxon>
    </lineage>
</organism>
<sequence length="559" mass="63423">MFSTALNSVACFYFYFRKEIGFFCILELCCLSFFHSLTVLFIVLDINIYFFCKCNEGISTIHMVFSNTQFIIFAADSFNWKNQAQGGLGLSHDRSGRTAGLQCIRPASSSPAWSNTVGRQYPTPYGALWNLMNSILSSILCNHNTHLFNFQLSSLKWRGRDSCGRGNIYRPETSEMSGSSILLNNSPWTSFWVAATAKSLACRASHRALFTKQLFCSTDGLSSSAHRKTRGLFTQCKGRFSSFIAPSSDRSPHTSKLLRRFAYSETRWTKLDRCLYFAFLECSLVSEINAMKEKEQQKLVDRRNKTTERNRIFVSFLFVRTKSNGDVCLLCADLEWQMGSIWSVLIAPAACAPYVARASHERRLLAAAGRMLWSNLLSTTTFTWRRYDWSEIKTDCGQWGYLLTHPVLGNRPPPCVARLNETRYVFLCLGLRKLLEEVKLLCESSCLYDQASHWSYSGGFLSSPTSRTTGITKSFHLLLYSLDIAADGLDPDRVMWISGRRLLSLVPRDPMHMSFWPFQSAKLISARTLAEACDQISRSPSFGFSRSKNNSRKLTQSAM</sequence>
<name>A0A0L6UL92_9BASI</name>
<accession>A0A0L6UL92</accession>
<protein>
    <submittedName>
        <fullName evidence="2">Uncharacterized protein</fullName>
    </submittedName>
</protein>
<evidence type="ECO:0000313" key="3">
    <source>
        <dbReference type="Proteomes" id="UP000037035"/>
    </source>
</evidence>
<keyword evidence="1" id="KW-0472">Membrane</keyword>
<dbReference type="VEuPathDB" id="FungiDB:VP01_50g2"/>
<keyword evidence="3" id="KW-1185">Reference proteome</keyword>
<dbReference type="AlphaFoldDB" id="A0A0L6UL92"/>
<keyword evidence="1" id="KW-1133">Transmembrane helix</keyword>
<dbReference type="EMBL" id="LAVV01010276">
    <property type="protein sequence ID" value="KNZ49298.1"/>
    <property type="molecule type" value="Genomic_DNA"/>
</dbReference>
<dbReference type="Proteomes" id="UP000037035">
    <property type="component" value="Unassembled WGS sequence"/>
</dbReference>
<feature type="transmembrane region" description="Helical" evidence="1">
    <location>
        <begin position="20"/>
        <end position="44"/>
    </location>
</feature>
<gene>
    <name evidence="2" type="ORF">VP01_50g2</name>
</gene>